<keyword evidence="12" id="KW-0067">ATP-binding</keyword>
<evidence type="ECO:0000256" key="11">
    <source>
        <dbReference type="ARBA" id="ARBA00022837"/>
    </source>
</evidence>
<dbReference type="InterPro" id="IPR018247">
    <property type="entry name" value="EF_Hand_1_Ca_BS"/>
</dbReference>
<dbReference type="AlphaFoldDB" id="A0A1U7LWH4"/>
<accession>A0A1U7LWH4</accession>
<comment type="similarity">
    <text evidence="3">Belongs to the END3 family.</text>
</comment>
<dbReference type="STRING" id="1198029.A0A1U7LWH4"/>
<dbReference type="SMART" id="SM00054">
    <property type="entry name" value="EFh"/>
    <property type="match status" value="1"/>
</dbReference>
<dbReference type="InterPro" id="IPR017437">
    <property type="entry name" value="ATP-NAD_kinase_PpnK-typ_C"/>
</dbReference>
<dbReference type="Gene3D" id="3.40.50.10330">
    <property type="entry name" value="Probable inorganic polyphosphate/atp-NAD kinase, domain 1"/>
    <property type="match status" value="1"/>
</dbReference>
<name>A0A1U7LWH4_NEOID</name>
<evidence type="ECO:0000256" key="15">
    <source>
        <dbReference type="ARBA" id="ARBA00023054"/>
    </source>
</evidence>
<dbReference type="PROSITE" id="PS50031">
    <property type="entry name" value="EH"/>
    <property type="match status" value="2"/>
</dbReference>
<dbReference type="GO" id="GO:0003951">
    <property type="term" value="F:NAD+ kinase activity"/>
    <property type="evidence" value="ECO:0007669"/>
    <property type="project" value="InterPro"/>
</dbReference>
<keyword evidence="16" id="KW-0472">Membrane</keyword>
<keyword evidence="22" id="KW-1185">Reference proteome</keyword>
<feature type="coiled-coil region" evidence="18">
    <location>
        <begin position="693"/>
        <end position="801"/>
    </location>
</feature>
<dbReference type="InterPro" id="IPR016064">
    <property type="entry name" value="NAD/diacylglycerol_kinase_sf"/>
</dbReference>
<keyword evidence="5" id="KW-1003">Cell membrane</keyword>
<dbReference type="Pfam" id="PF12761">
    <property type="entry name" value="End3"/>
    <property type="match status" value="1"/>
</dbReference>
<evidence type="ECO:0000256" key="2">
    <source>
        <dbReference type="ARBA" id="ARBA00004496"/>
    </source>
</evidence>
<dbReference type="Gene3D" id="1.10.238.10">
    <property type="entry name" value="EF-hand"/>
    <property type="match status" value="2"/>
</dbReference>
<dbReference type="InterPro" id="IPR017438">
    <property type="entry name" value="ATP-NAD_kinase_N"/>
</dbReference>
<evidence type="ECO:0000256" key="1">
    <source>
        <dbReference type="ARBA" id="ARBA00004236"/>
    </source>
</evidence>
<feature type="domain" description="EH" evidence="19">
    <location>
        <begin position="429"/>
        <end position="518"/>
    </location>
</feature>
<evidence type="ECO:0000313" key="21">
    <source>
        <dbReference type="EMBL" id="OLL27030.1"/>
    </source>
</evidence>
<evidence type="ECO:0000259" key="19">
    <source>
        <dbReference type="PROSITE" id="PS50031"/>
    </source>
</evidence>
<dbReference type="Pfam" id="PF01513">
    <property type="entry name" value="NAD_kinase"/>
    <property type="match status" value="1"/>
</dbReference>
<dbReference type="GO" id="GO:0005737">
    <property type="term" value="C:cytoplasm"/>
    <property type="evidence" value="ECO:0007669"/>
    <property type="project" value="UniProtKB-SubCell"/>
</dbReference>
<keyword evidence="14" id="KW-0520">NAD</keyword>
<protein>
    <recommendedName>
        <fullName evidence="17">Endocytosis protein 3</fullName>
    </recommendedName>
</protein>
<evidence type="ECO:0000313" key="22">
    <source>
        <dbReference type="Proteomes" id="UP000186594"/>
    </source>
</evidence>
<keyword evidence="9" id="KW-0863">Zinc-finger</keyword>
<keyword evidence="9" id="KW-0479">Metal-binding</keyword>
<dbReference type="Pfam" id="PF12763">
    <property type="entry name" value="EH"/>
    <property type="match status" value="1"/>
</dbReference>
<keyword evidence="6" id="KW-0963">Cytoplasm</keyword>
<keyword evidence="15 18" id="KW-0175">Coiled coil</keyword>
<keyword evidence="11" id="KW-0106">Calcium</keyword>
<dbReference type="GO" id="GO:0008270">
    <property type="term" value="F:zinc ion binding"/>
    <property type="evidence" value="ECO:0007669"/>
    <property type="project" value="UniProtKB-KW"/>
</dbReference>
<evidence type="ECO:0000256" key="10">
    <source>
        <dbReference type="ARBA" id="ARBA00022777"/>
    </source>
</evidence>
<dbReference type="InterPro" id="IPR025604">
    <property type="entry name" value="End3"/>
</dbReference>
<keyword evidence="10 21" id="KW-0418">Kinase</keyword>
<comment type="similarity">
    <text evidence="4">Belongs to the NAD kinase family.</text>
</comment>
<keyword evidence="9" id="KW-0862">Zinc</keyword>
<evidence type="ECO:0000256" key="16">
    <source>
        <dbReference type="ARBA" id="ARBA00023136"/>
    </source>
</evidence>
<dbReference type="FunFam" id="2.60.200.30:FF:000009">
    <property type="entry name" value="Poly(P)/ATP NAD kinase"/>
    <property type="match status" value="1"/>
</dbReference>
<dbReference type="GO" id="GO:0005524">
    <property type="term" value="F:ATP binding"/>
    <property type="evidence" value="ECO:0007669"/>
    <property type="project" value="UniProtKB-KW"/>
</dbReference>
<dbReference type="CDD" id="cd00052">
    <property type="entry name" value="EH"/>
    <property type="match status" value="1"/>
</dbReference>
<evidence type="ECO:0000256" key="4">
    <source>
        <dbReference type="ARBA" id="ARBA00010995"/>
    </source>
</evidence>
<comment type="subcellular location">
    <subcellularLocation>
        <location evidence="1">Cell membrane</location>
    </subcellularLocation>
    <subcellularLocation>
        <location evidence="2">Cytoplasm</location>
    </subcellularLocation>
</comment>
<dbReference type="InterPro" id="IPR000261">
    <property type="entry name" value="EH_dom"/>
</dbReference>
<dbReference type="InterPro" id="IPR011992">
    <property type="entry name" value="EF-hand-dom_pair"/>
</dbReference>
<evidence type="ECO:0000256" key="8">
    <source>
        <dbReference type="ARBA" id="ARBA00022741"/>
    </source>
</evidence>
<evidence type="ECO:0000256" key="12">
    <source>
        <dbReference type="ARBA" id="ARBA00022840"/>
    </source>
</evidence>
<dbReference type="PROSITE" id="PS50222">
    <property type="entry name" value="EF_HAND_2"/>
    <property type="match status" value="1"/>
</dbReference>
<evidence type="ECO:0000256" key="6">
    <source>
        <dbReference type="ARBA" id="ARBA00022490"/>
    </source>
</evidence>
<evidence type="ECO:0000256" key="14">
    <source>
        <dbReference type="ARBA" id="ARBA00023027"/>
    </source>
</evidence>
<evidence type="ECO:0000259" key="20">
    <source>
        <dbReference type="PROSITE" id="PS50222"/>
    </source>
</evidence>
<keyword evidence="13" id="KW-0521">NADP</keyword>
<evidence type="ECO:0000256" key="5">
    <source>
        <dbReference type="ARBA" id="ARBA00022475"/>
    </source>
</evidence>
<dbReference type="GO" id="GO:0005886">
    <property type="term" value="C:plasma membrane"/>
    <property type="evidence" value="ECO:0007669"/>
    <property type="project" value="UniProtKB-SubCell"/>
</dbReference>
<sequence length="807" mass="90168">MADCGHRIQTACRLHSLLQLSNTAEGIGDEILTRALPDATEHSEPGTPGSPNGSPNSLLRCLTKKELSDMVFGVRELSKGLGSPRIHMDLKTIMIITKPNDEDVVTFAKELALWILKTPIKSSDGQYTVFVDFNLKKNPKFTDNLEKEDIGDRLKYWTPKLCTKYPNTFDLVVTLGGDGTVLYTSTLFQRVVPPVLSFSLGSLGFLTKFDFSNYQETLKLAFESVAISLRMRFECTVSRSHINKDDKGGQKRTSSRERVFSVLNELVVDRGPQPFMTSLELYGDEEHLTSVQADGLCISTPTGSTAYSLAAGGSLTHPDIPAMLISPICPHSLSFRPLLVPDSMTLRICVPQDARSTAWCSFDGRNRIELKQGDYIAVSASRFPFPTCLKVKQSADCRKNLIRDASSKVAINQKLPPNMTNDRTVTEAEQAKYWEIFTSLTQTGVLTGQQAKSVLLNSKLPNDKLENIWDLADIDGDGCLDFEEFCIAMRLIFDTINGVYPTIPGTLPDFLVPASKSHLVAANKALSGNETRLQNSFSANTDDSEPLSDNFDWYMSPGDKERYDSVYTTTKDLGSLTDLYSSLNVPDRDLRRAWDLVNPRNDHTIGKDQSLVFLHILNQRHRGSRIPNSVPASLRATFEKTEPIYDLAKVRSTSENLSTSGKKSEFAEGYLARMGLGGRSTGYESKGTDFTLVKDTDWEEVRLRRQLEDLERKCEEAEAEAKRKQQTAKISSKVSLARRELEQLLEYKKKQLQIAKDSGRNGNQVDFGGIKSDIDMLSQNVEILQQHLSKREKELEEIKIEISSEKT</sequence>
<dbReference type="InterPro" id="IPR002504">
    <property type="entry name" value="NADK"/>
</dbReference>
<proteinExistence type="inferred from homology"/>
<feature type="domain" description="EH" evidence="19">
    <location>
        <begin position="559"/>
        <end position="641"/>
    </location>
</feature>
<dbReference type="SUPFAM" id="SSF47473">
    <property type="entry name" value="EF-hand"/>
    <property type="match status" value="2"/>
</dbReference>
<dbReference type="Gene3D" id="2.60.200.30">
    <property type="entry name" value="Probable inorganic polyphosphate/atp-NAD kinase, domain 2"/>
    <property type="match status" value="1"/>
</dbReference>
<dbReference type="OrthoDB" id="1716625at2759"/>
<dbReference type="Proteomes" id="UP000186594">
    <property type="component" value="Unassembled WGS sequence"/>
</dbReference>
<dbReference type="SUPFAM" id="SSF111331">
    <property type="entry name" value="NAD kinase/diacylglycerol kinase-like"/>
    <property type="match status" value="1"/>
</dbReference>
<dbReference type="GO" id="GO:0019674">
    <property type="term" value="P:NAD+ metabolic process"/>
    <property type="evidence" value="ECO:0007669"/>
    <property type="project" value="InterPro"/>
</dbReference>
<evidence type="ECO:0000256" key="3">
    <source>
        <dbReference type="ARBA" id="ARBA00009909"/>
    </source>
</evidence>
<dbReference type="GO" id="GO:0006741">
    <property type="term" value="P:NADP+ biosynthetic process"/>
    <property type="evidence" value="ECO:0007669"/>
    <property type="project" value="InterPro"/>
</dbReference>
<dbReference type="GO" id="GO:0005509">
    <property type="term" value="F:calcium ion binding"/>
    <property type="evidence" value="ECO:0007669"/>
    <property type="project" value="InterPro"/>
</dbReference>
<dbReference type="HAMAP" id="MF_00361">
    <property type="entry name" value="NAD_kinase"/>
    <property type="match status" value="1"/>
</dbReference>
<dbReference type="PANTHER" id="PTHR20275">
    <property type="entry name" value="NAD KINASE"/>
    <property type="match status" value="1"/>
</dbReference>
<evidence type="ECO:0000256" key="9">
    <source>
        <dbReference type="ARBA" id="ARBA00022771"/>
    </source>
</evidence>
<dbReference type="Pfam" id="PF20143">
    <property type="entry name" value="NAD_kinase_C"/>
    <property type="match status" value="1"/>
</dbReference>
<dbReference type="PROSITE" id="PS00018">
    <property type="entry name" value="EF_HAND_1"/>
    <property type="match status" value="1"/>
</dbReference>
<organism evidence="21 22">
    <name type="scientific">Neolecta irregularis (strain DAH-3)</name>
    <dbReference type="NCBI Taxonomy" id="1198029"/>
    <lineage>
        <taxon>Eukaryota</taxon>
        <taxon>Fungi</taxon>
        <taxon>Dikarya</taxon>
        <taxon>Ascomycota</taxon>
        <taxon>Taphrinomycotina</taxon>
        <taxon>Neolectales</taxon>
        <taxon>Neolectaceae</taxon>
        <taxon>Neolecta</taxon>
    </lineage>
</organism>
<feature type="domain" description="EF-hand" evidence="20">
    <location>
        <begin position="460"/>
        <end position="495"/>
    </location>
</feature>
<dbReference type="InterPro" id="IPR002048">
    <property type="entry name" value="EF_hand_dom"/>
</dbReference>
<evidence type="ECO:0000256" key="7">
    <source>
        <dbReference type="ARBA" id="ARBA00022679"/>
    </source>
</evidence>
<reference evidence="21 22" key="1">
    <citation type="submission" date="2016-04" db="EMBL/GenBank/DDBJ databases">
        <title>Evolutionary innovation and constraint leading to complex multicellularity in the Ascomycota.</title>
        <authorList>
            <person name="Cisse O."/>
            <person name="Nguyen A."/>
            <person name="Hewitt D.A."/>
            <person name="Jedd G."/>
            <person name="Stajich J.E."/>
        </authorList>
    </citation>
    <scope>NUCLEOTIDE SEQUENCE [LARGE SCALE GENOMIC DNA]</scope>
    <source>
        <strain evidence="21 22">DAH-3</strain>
    </source>
</reference>
<keyword evidence="8" id="KW-0547">Nucleotide-binding</keyword>
<evidence type="ECO:0000256" key="17">
    <source>
        <dbReference type="ARBA" id="ARBA00029684"/>
    </source>
</evidence>
<gene>
    <name evidence="21" type="ORF">NEOLI_000045</name>
</gene>
<evidence type="ECO:0000256" key="13">
    <source>
        <dbReference type="ARBA" id="ARBA00022857"/>
    </source>
</evidence>
<dbReference type="GO" id="GO:0006897">
    <property type="term" value="P:endocytosis"/>
    <property type="evidence" value="ECO:0007669"/>
    <property type="project" value="InterPro"/>
</dbReference>
<evidence type="ECO:0000256" key="18">
    <source>
        <dbReference type="SAM" id="Coils"/>
    </source>
</evidence>
<dbReference type="PANTHER" id="PTHR20275:SF0">
    <property type="entry name" value="NAD KINASE"/>
    <property type="match status" value="1"/>
</dbReference>
<comment type="caution">
    <text evidence="21">The sequence shown here is derived from an EMBL/GenBank/DDBJ whole genome shotgun (WGS) entry which is preliminary data.</text>
</comment>
<dbReference type="SMART" id="SM00027">
    <property type="entry name" value="EH"/>
    <property type="match status" value="2"/>
</dbReference>
<keyword evidence="7" id="KW-0808">Transferase</keyword>
<dbReference type="EMBL" id="LXFE01000126">
    <property type="protein sequence ID" value="OLL27030.1"/>
    <property type="molecule type" value="Genomic_DNA"/>
</dbReference>
<dbReference type="GO" id="GO:0007015">
    <property type="term" value="P:actin filament organization"/>
    <property type="evidence" value="ECO:0007669"/>
    <property type="project" value="InterPro"/>
</dbReference>